<feature type="compositionally biased region" description="Basic and acidic residues" evidence="4">
    <location>
        <begin position="281"/>
        <end position="292"/>
    </location>
</feature>
<keyword evidence="8" id="KW-1185">Reference proteome</keyword>
<dbReference type="Pfam" id="PF03793">
    <property type="entry name" value="PASTA"/>
    <property type="match status" value="1"/>
</dbReference>
<reference evidence="7 8" key="1">
    <citation type="submission" date="2018-08" db="EMBL/GenBank/DDBJ databases">
        <title>Murine metabolic-syndrome-specific gut microbial biobank.</title>
        <authorList>
            <person name="Liu C."/>
        </authorList>
    </citation>
    <scope>NUCLEOTIDE SEQUENCE [LARGE SCALE GENOMIC DNA]</scope>
    <source>
        <strain evidence="7 8">28</strain>
    </source>
</reference>
<evidence type="ECO:0000259" key="6">
    <source>
        <dbReference type="PROSITE" id="PS51178"/>
    </source>
</evidence>
<dbReference type="AlphaFoldDB" id="A0A845QFC2"/>
<dbReference type="InterPro" id="IPR036138">
    <property type="entry name" value="PBP_dimer_sf"/>
</dbReference>
<dbReference type="InterPro" id="IPR050515">
    <property type="entry name" value="Beta-lactam/transpept"/>
</dbReference>
<keyword evidence="5" id="KW-0812">Transmembrane</keyword>
<dbReference type="Gene3D" id="3.30.10.20">
    <property type="match status" value="1"/>
</dbReference>
<protein>
    <submittedName>
        <fullName evidence="7">PASTA domain-containing protein</fullName>
    </submittedName>
</protein>
<proteinExistence type="inferred from homology"/>
<evidence type="ECO:0000256" key="2">
    <source>
        <dbReference type="ARBA" id="ARBA00007171"/>
    </source>
</evidence>
<dbReference type="SMART" id="SM00740">
    <property type="entry name" value="PASTA"/>
    <property type="match status" value="1"/>
</dbReference>
<dbReference type="InterPro" id="IPR005311">
    <property type="entry name" value="PBP_dimer"/>
</dbReference>
<dbReference type="PANTHER" id="PTHR30627">
    <property type="entry name" value="PEPTIDOGLYCAN D,D-TRANSPEPTIDASE"/>
    <property type="match status" value="1"/>
</dbReference>
<dbReference type="Pfam" id="PF03717">
    <property type="entry name" value="PBP_dimer"/>
    <property type="match status" value="1"/>
</dbReference>
<evidence type="ECO:0000256" key="5">
    <source>
        <dbReference type="SAM" id="Phobius"/>
    </source>
</evidence>
<comment type="similarity">
    <text evidence="2">Belongs to the transpeptidase family.</text>
</comment>
<dbReference type="PROSITE" id="PS51178">
    <property type="entry name" value="PASTA"/>
    <property type="match status" value="1"/>
</dbReference>
<dbReference type="SUPFAM" id="SSF56601">
    <property type="entry name" value="beta-lactamase/transpeptidase-like"/>
    <property type="match status" value="1"/>
</dbReference>
<dbReference type="EMBL" id="QXWK01000001">
    <property type="protein sequence ID" value="NBH60219.1"/>
    <property type="molecule type" value="Genomic_DNA"/>
</dbReference>
<dbReference type="CDD" id="cd06577">
    <property type="entry name" value="PASTA_pknB"/>
    <property type="match status" value="1"/>
</dbReference>
<keyword evidence="3 5" id="KW-0472">Membrane</keyword>
<dbReference type="GO" id="GO:0071555">
    <property type="term" value="P:cell wall organization"/>
    <property type="evidence" value="ECO:0007669"/>
    <property type="project" value="TreeGrafter"/>
</dbReference>
<dbReference type="SUPFAM" id="SSF56519">
    <property type="entry name" value="Penicillin binding protein dimerisation domain"/>
    <property type="match status" value="1"/>
</dbReference>
<evidence type="ECO:0000256" key="4">
    <source>
        <dbReference type="SAM" id="MobiDB-lite"/>
    </source>
</evidence>
<dbReference type="RefSeq" id="WP_160200518.1">
    <property type="nucleotide sequence ID" value="NZ_QXWK01000001.1"/>
</dbReference>
<dbReference type="SUPFAM" id="SSF54184">
    <property type="entry name" value="Penicillin-binding protein 2x (pbp-2x), c-terminal domain"/>
    <property type="match status" value="1"/>
</dbReference>
<dbReference type="InterPro" id="IPR012338">
    <property type="entry name" value="Beta-lactam/transpept-like"/>
</dbReference>
<accession>A0A845QFC2</accession>
<dbReference type="InterPro" id="IPR001460">
    <property type="entry name" value="PCN-bd_Tpept"/>
</dbReference>
<dbReference type="GO" id="GO:0008658">
    <property type="term" value="F:penicillin binding"/>
    <property type="evidence" value="ECO:0007669"/>
    <property type="project" value="InterPro"/>
</dbReference>
<keyword evidence="5" id="KW-1133">Transmembrane helix</keyword>
<feature type="domain" description="PASTA" evidence="6">
    <location>
        <begin position="602"/>
        <end position="666"/>
    </location>
</feature>
<feature type="transmembrane region" description="Helical" evidence="5">
    <location>
        <begin position="12"/>
        <end position="32"/>
    </location>
</feature>
<comment type="subcellular location">
    <subcellularLocation>
        <location evidence="1">Membrane</location>
    </subcellularLocation>
</comment>
<sequence>MARVSGKNKKRVIITFGIISILILLLSFRLAWIQVVKAEEYSGMAIDQQTSDIPIEAKRGSILDRNGEKLATSAACYTVWARPSDVKKAYTTDKEIKEISGKLAMVLDMEAAEVEEKITKQQALIKIAKYLDKETADKIRELEIYGIELAENAKRYYPLGDFASQLLGSVNDDNEGRSGVEFQYDEYLSGVAGRWIKNTDLNGNSLAYGEEKYYQAEDGLNVVLTIDEVLQHYAENAVANGMKETNASRIMCLVMDPATGDVLAMATNPGFDPNEPLTPVKKSEQKKFDKMTTEEQGTYLNQMWRNPIISDTYEPGSTFKLLTTSSALEEGVTSLTTKYQCNVGYEVPGTHVTLHCWSSVPHGTETLKEAVGNSCNPVQIQMAMKLGKEKYYDYLEMFGITSVSLTHIDLPGEATAQVQPEDLIGPVELATISYGQGVAVTPIQLVSAVCAIGNDGVLMQPRVVKELTDSNGDTVKTFETKEVRKVISSKTADEMKEIMEYVVSEGGGGKAKVAGYRIGGKTGTADKPSATGGYSEDTYSSFIGMAPMDDPQFVILVVVDSPKGIQFGSTTAAPIAKEFMENALPYLGVNPKYTEEEEKALKSEYVYVPNVKGKSYSAAIGVLGKYDLEYQAIPKESENEDFTVVEQYPKAGKKIKKGGKVYLYRE</sequence>
<comment type="caution">
    <text evidence="7">The sequence shown here is derived from an EMBL/GenBank/DDBJ whole genome shotgun (WGS) entry which is preliminary data.</text>
</comment>
<dbReference type="Gene3D" id="3.40.710.10">
    <property type="entry name" value="DD-peptidase/beta-lactamase superfamily"/>
    <property type="match status" value="1"/>
</dbReference>
<name>A0A845QFC2_9FIRM</name>
<dbReference type="Gene3D" id="3.90.1310.10">
    <property type="entry name" value="Penicillin-binding protein 2a (Domain 2)"/>
    <property type="match status" value="1"/>
</dbReference>
<dbReference type="Pfam" id="PF00905">
    <property type="entry name" value="Transpeptidase"/>
    <property type="match status" value="1"/>
</dbReference>
<gene>
    <name evidence="7" type="ORF">D0435_00835</name>
</gene>
<dbReference type="GO" id="GO:0005886">
    <property type="term" value="C:plasma membrane"/>
    <property type="evidence" value="ECO:0007669"/>
    <property type="project" value="TreeGrafter"/>
</dbReference>
<organism evidence="7 8">
    <name type="scientific">Anaerotruncus colihominis</name>
    <dbReference type="NCBI Taxonomy" id="169435"/>
    <lineage>
        <taxon>Bacteria</taxon>
        <taxon>Bacillati</taxon>
        <taxon>Bacillota</taxon>
        <taxon>Clostridia</taxon>
        <taxon>Eubacteriales</taxon>
        <taxon>Oscillospiraceae</taxon>
        <taxon>Anaerotruncus</taxon>
    </lineage>
</organism>
<feature type="region of interest" description="Disordered" evidence="4">
    <location>
        <begin position="269"/>
        <end position="292"/>
    </location>
</feature>
<dbReference type="Proteomes" id="UP000446866">
    <property type="component" value="Unassembled WGS sequence"/>
</dbReference>
<evidence type="ECO:0000256" key="3">
    <source>
        <dbReference type="ARBA" id="ARBA00023136"/>
    </source>
</evidence>
<evidence type="ECO:0000313" key="8">
    <source>
        <dbReference type="Proteomes" id="UP000446866"/>
    </source>
</evidence>
<evidence type="ECO:0000256" key="1">
    <source>
        <dbReference type="ARBA" id="ARBA00004370"/>
    </source>
</evidence>
<dbReference type="PANTHER" id="PTHR30627:SF1">
    <property type="entry name" value="PEPTIDOGLYCAN D,D-TRANSPEPTIDASE FTSI"/>
    <property type="match status" value="1"/>
</dbReference>
<dbReference type="InterPro" id="IPR005543">
    <property type="entry name" value="PASTA_dom"/>
</dbReference>
<evidence type="ECO:0000313" key="7">
    <source>
        <dbReference type="EMBL" id="NBH60219.1"/>
    </source>
</evidence>